<evidence type="ECO:0000313" key="8">
    <source>
        <dbReference type="Proteomes" id="UP000428260"/>
    </source>
</evidence>
<dbReference type="FunFam" id="1.20.1050.60:FF:000001">
    <property type="entry name" value="Putative alpha-1,2-mannosidase"/>
    <property type="match status" value="1"/>
</dbReference>
<dbReference type="AlphaFoldDB" id="A0A6I6K023"/>
<dbReference type="Proteomes" id="UP000428260">
    <property type="component" value="Chromosome"/>
</dbReference>
<keyword evidence="4" id="KW-0732">Signal</keyword>
<dbReference type="KEGG" id="mcos:GM418_28095"/>
<comment type="cofactor">
    <cofactor evidence="1">
        <name>Ca(2+)</name>
        <dbReference type="ChEBI" id="CHEBI:29108"/>
    </cofactor>
</comment>
<feature type="chain" id="PRO_5026198713" evidence="4">
    <location>
        <begin position="22"/>
        <end position="716"/>
    </location>
</feature>
<keyword evidence="3" id="KW-0106">Calcium</keyword>
<dbReference type="InterPro" id="IPR008928">
    <property type="entry name" value="6-hairpin_glycosidase_sf"/>
</dbReference>
<dbReference type="Gene3D" id="2.70.98.10">
    <property type="match status" value="1"/>
</dbReference>
<dbReference type="FunFam" id="1.20.1610.10:FF:000001">
    <property type="entry name" value="Putative alpha-1,2-mannosidase"/>
    <property type="match status" value="1"/>
</dbReference>
<keyword evidence="8" id="KW-1185">Reference proteome</keyword>
<dbReference type="GO" id="GO:0006516">
    <property type="term" value="P:glycoprotein catabolic process"/>
    <property type="evidence" value="ECO:0007669"/>
    <property type="project" value="TreeGrafter"/>
</dbReference>
<sequence length="716" mass="80643">MKLAFVILIPFLFFVSCSQQTSVPEPDYTKYVDPFIGAAEYGHCFPGACVPFGLIQVGSETGNGGWEYCSGYQSTDSTINGFTQDRLNGTGCPDLGDLLMLPFTGEKPEVFKSTINKKTETASPGYYAVQLTDFNIDAEMTATPHVALHRYKYPAGEKTSLLVDFQSSQCSSQNQLHAHVQDAEVNFEGDKMITGYSNTSVWLNRTYYYVIEFNKPIIKKELLPNRSENEKAPRYVLEFDLGSDEELMIKVALSSTGVEGAKANLAKEKSDWNFETTIEKAKQSWNELLARVDVQGDNDKKTMFYTSMYRLFIQPNNIADVDKAPFYSTLSLWDTYRAAHPLYTILAPEKVDDFVHSMLHQYDNQGFLPIWALWGKETFCMIGNHAVPVIVDAYLKGFKGFDAERAFEAVKTSLTSDHQKSSWAVYDKYGYYPFDVVKEESVSRTMESAYDDYCAAQFAKVLGKEDDYMFFLERSNYWKNLIDPETKLARGKNSDGNWRTPFNSFSLSHAGTSGGDYTEGNAWQYTWHVQHDVDGLIDLLGGKENFTTKLDSLFEMEESSEGTGFVLDVTGLIGQYAHGNEPSHHVAYLYALAGKPWRTQELLHEIVKTKYINKIDGLCGNDDCGQMSAWYIFTNLGFYPVNPCGGEYILGAPQLPKAIVNLPNGKTFTVEAKNFSDENIYVKSVELNDKPYNKLSISHEEVMNGGTLMFEMGNVK</sequence>
<dbReference type="PROSITE" id="PS51257">
    <property type="entry name" value="PROKAR_LIPOPROTEIN"/>
    <property type="match status" value="1"/>
</dbReference>
<dbReference type="PANTHER" id="PTHR12143">
    <property type="entry name" value="PEPTIDE N-GLYCANASE PNGASE -RELATED"/>
    <property type="match status" value="1"/>
</dbReference>
<protein>
    <submittedName>
        <fullName evidence="7">Glycoside hydrolase family 92 protein</fullName>
    </submittedName>
</protein>
<dbReference type="GO" id="GO:0030246">
    <property type="term" value="F:carbohydrate binding"/>
    <property type="evidence" value="ECO:0007669"/>
    <property type="project" value="InterPro"/>
</dbReference>
<comment type="subunit">
    <text evidence="2">Monomer.</text>
</comment>
<dbReference type="InterPro" id="IPR014718">
    <property type="entry name" value="GH-type_carb-bd"/>
</dbReference>
<dbReference type="Gene3D" id="3.30.2080.10">
    <property type="entry name" value="GH92 mannosidase domain"/>
    <property type="match status" value="1"/>
</dbReference>
<evidence type="ECO:0000256" key="1">
    <source>
        <dbReference type="ARBA" id="ARBA00001913"/>
    </source>
</evidence>
<feature type="domain" description="Glycosyl hydrolase family 92 N-terminal" evidence="6">
    <location>
        <begin position="31"/>
        <end position="254"/>
    </location>
</feature>
<gene>
    <name evidence="7" type="ORF">GM418_28095</name>
</gene>
<dbReference type="GO" id="GO:0005975">
    <property type="term" value="P:carbohydrate metabolic process"/>
    <property type="evidence" value="ECO:0007669"/>
    <property type="project" value="InterPro"/>
</dbReference>
<evidence type="ECO:0000259" key="5">
    <source>
        <dbReference type="Pfam" id="PF07971"/>
    </source>
</evidence>
<dbReference type="Gene3D" id="1.20.1050.60">
    <property type="entry name" value="alpha-1,2-mannosidase"/>
    <property type="match status" value="1"/>
</dbReference>
<feature type="signal peptide" evidence="4">
    <location>
        <begin position="1"/>
        <end position="21"/>
    </location>
</feature>
<dbReference type="GO" id="GO:0000224">
    <property type="term" value="F:peptide-N4-(N-acetyl-beta-glucosaminyl)asparagine amidase activity"/>
    <property type="evidence" value="ECO:0007669"/>
    <property type="project" value="TreeGrafter"/>
</dbReference>
<dbReference type="FunFam" id="3.30.2080.10:FF:000001">
    <property type="entry name" value="Alpha-1,2-mannosidase subfamily"/>
    <property type="match status" value="1"/>
</dbReference>
<evidence type="ECO:0000256" key="3">
    <source>
        <dbReference type="ARBA" id="ARBA00022837"/>
    </source>
</evidence>
<dbReference type="InterPro" id="IPR005887">
    <property type="entry name" value="GH92_a_mannosidase_put"/>
</dbReference>
<accession>A0A6I6K023</accession>
<feature type="domain" description="Glycosyl hydrolase family 92" evidence="5">
    <location>
        <begin position="260"/>
        <end position="714"/>
    </location>
</feature>
<dbReference type="InterPro" id="IPR050883">
    <property type="entry name" value="PNGase"/>
</dbReference>
<dbReference type="InterPro" id="IPR041371">
    <property type="entry name" value="GH92_N"/>
</dbReference>
<proteinExistence type="predicted"/>
<dbReference type="Pfam" id="PF07971">
    <property type="entry name" value="Glyco_hydro_92"/>
    <property type="match status" value="1"/>
</dbReference>
<dbReference type="SUPFAM" id="SSF48208">
    <property type="entry name" value="Six-hairpin glycosidases"/>
    <property type="match status" value="1"/>
</dbReference>
<dbReference type="Pfam" id="PF17678">
    <property type="entry name" value="Glyco_hydro_92N"/>
    <property type="match status" value="1"/>
</dbReference>
<evidence type="ECO:0000259" key="6">
    <source>
        <dbReference type="Pfam" id="PF17678"/>
    </source>
</evidence>
<name>A0A6I6K023_9BACT</name>
<evidence type="ECO:0000256" key="2">
    <source>
        <dbReference type="ARBA" id="ARBA00011245"/>
    </source>
</evidence>
<dbReference type="GO" id="GO:0005829">
    <property type="term" value="C:cytosol"/>
    <property type="evidence" value="ECO:0007669"/>
    <property type="project" value="TreeGrafter"/>
</dbReference>
<dbReference type="EMBL" id="CP046401">
    <property type="protein sequence ID" value="QGY48241.1"/>
    <property type="molecule type" value="Genomic_DNA"/>
</dbReference>
<dbReference type="NCBIfam" id="TIGR01180">
    <property type="entry name" value="aman2_put"/>
    <property type="match status" value="1"/>
</dbReference>
<keyword evidence="7" id="KW-0378">Hydrolase</keyword>
<reference evidence="7 8" key="1">
    <citation type="submission" date="2019-11" db="EMBL/GenBank/DDBJ databases">
        <authorList>
            <person name="Zheng R.K."/>
            <person name="Sun C.M."/>
        </authorList>
    </citation>
    <scope>NUCLEOTIDE SEQUENCE [LARGE SCALE GENOMIC DNA]</scope>
    <source>
        <strain evidence="7 8">WC007</strain>
    </source>
</reference>
<evidence type="ECO:0000313" key="7">
    <source>
        <dbReference type="EMBL" id="QGY48241.1"/>
    </source>
</evidence>
<dbReference type="Gene3D" id="1.20.1610.10">
    <property type="entry name" value="alpha-1,2-mannosidases domains"/>
    <property type="match status" value="1"/>
</dbReference>
<dbReference type="InterPro" id="IPR012939">
    <property type="entry name" value="Glyco_hydro_92"/>
</dbReference>
<evidence type="ECO:0000256" key="4">
    <source>
        <dbReference type="SAM" id="SignalP"/>
    </source>
</evidence>
<dbReference type="PANTHER" id="PTHR12143:SF39">
    <property type="entry name" value="SECRETED PROTEIN"/>
    <property type="match status" value="1"/>
</dbReference>
<organism evidence="7 8">
    <name type="scientific">Maribellus comscasis</name>
    <dbReference type="NCBI Taxonomy" id="2681766"/>
    <lineage>
        <taxon>Bacteria</taxon>
        <taxon>Pseudomonadati</taxon>
        <taxon>Bacteroidota</taxon>
        <taxon>Bacteroidia</taxon>
        <taxon>Marinilabiliales</taxon>
        <taxon>Prolixibacteraceae</taxon>
        <taxon>Maribellus</taxon>
    </lineage>
</organism>